<name>A0A8J5BBP4_ZINOF</name>
<accession>A0A8J5BBP4</accession>
<comment type="caution">
    <text evidence="2">The sequence shown here is derived from an EMBL/GenBank/DDBJ whole genome shotgun (WGS) entry which is preliminary data.</text>
</comment>
<dbReference type="Pfam" id="PF00023">
    <property type="entry name" value="Ank"/>
    <property type="match status" value="1"/>
</dbReference>
<dbReference type="PROSITE" id="PS50088">
    <property type="entry name" value="ANK_REPEAT"/>
    <property type="match status" value="1"/>
</dbReference>
<evidence type="ECO:0000313" key="2">
    <source>
        <dbReference type="EMBL" id="KAG6468519.1"/>
    </source>
</evidence>
<dbReference type="PROSITE" id="PS50297">
    <property type="entry name" value="ANK_REP_REGION"/>
    <property type="match status" value="1"/>
</dbReference>
<dbReference type="SMART" id="SM00248">
    <property type="entry name" value="ANK"/>
    <property type="match status" value="1"/>
</dbReference>
<organism evidence="2 3">
    <name type="scientific">Zingiber officinale</name>
    <name type="common">Ginger</name>
    <name type="synonym">Amomum zingiber</name>
    <dbReference type="NCBI Taxonomy" id="94328"/>
    <lineage>
        <taxon>Eukaryota</taxon>
        <taxon>Viridiplantae</taxon>
        <taxon>Streptophyta</taxon>
        <taxon>Embryophyta</taxon>
        <taxon>Tracheophyta</taxon>
        <taxon>Spermatophyta</taxon>
        <taxon>Magnoliopsida</taxon>
        <taxon>Liliopsida</taxon>
        <taxon>Zingiberales</taxon>
        <taxon>Zingiberaceae</taxon>
        <taxon>Zingiber</taxon>
    </lineage>
</organism>
<reference evidence="2 3" key="1">
    <citation type="submission" date="2020-08" db="EMBL/GenBank/DDBJ databases">
        <title>Plant Genome Project.</title>
        <authorList>
            <person name="Zhang R.-G."/>
        </authorList>
    </citation>
    <scope>NUCLEOTIDE SEQUENCE [LARGE SCALE GENOMIC DNA]</scope>
    <source>
        <tissue evidence="2">Rhizome</tissue>
    </source>
</reference>
<dbReference type="EMBL" id="JACMSC010000022">
    <property type="protein sequence ID" value="KAG6468519.1"/>
    <property type="molecule type" value="Genomic_DNA"/>
</dbReference>
<dbReference type="InterPro" id="IPR036770">
    <property type="entry name" value="Ankyrin_rpt-contain_sf"/>
</dbReference>
<feature type="repeat" description="ANK" evidence="1">
    <location>
        <begin position="44"/>
        <end position="76"/>
    </location>
</feature>
<evidence type="ECO:0000256" key="1">
    <source>
        <dbReference type="PROSITE-ProRule" id="PRU00023"/>
    </source>
</evidence>
<proteinExistence type="predicted"/>
<evidence type="ECO:0000313" key="3">
    <source>
        <dbReference type="Proteomes" id="UP000734854"/>
    </source>
</evidence>
<keyword evidence="1" id="KW-0040">ANK repeat</keyword>
<dbReference type="AlphaFoldDB" id="A0A8J5BBP4"/>
<dbReference type="Proteomes" id="UP000734854">
    <property type="component" value="Unassembled WGS sequence"/>
</dbReference>
<keyword evidence="3" id="KW-1185">Reference proteome</keyword>
<protein>
    <submittedName>
        <fullName evidence="2">Uncharacterized protein</fullName>
    </submittedName>
</protein>
<dbReference type="InterPro" id="IPR002110">
    <property type="entry name" value="Ankyrin_rpt"/>
</dbReference>
<gene>
    <name evidence="2" type="ORF">ZIOFF_073207</name>
</gene>
<dbReference type="Gene3D" id="1.25.40.20">
    <property type="entry name" value="Ankyrin repeat-containing domain"/>
    <property type="match status" value="1"/>
</dbReference>
<sequence>MGLLFLLPLGNMGILTNLYTRSFAIMFMCQYSILRSKSIFFNHSGRTPLHLAARGGSLDCVRTLLAWGADRLQRDSSGWAYFIFSNCLYSWRNWNC</sequence>
<dbReference type="SUPFAM" id="SSF48403">
    <property type="entry name" value="Ankyrin repeat"/>
    <property type="match status" value="1"/>
</dbReference>